<keyword evidence="2" id="KW-1185">Reference proteome</keyword>
<dbReference type="AlphaFoldDB" id="A0A5C6CUF4"/>
<proteinExistence type="predicted"/>
<evidence type="ECO:0000313" key="1">
    <source>
        <dbReference type="EMBL" id="TWU28593.1"/>
    </source>
</evidence>
<protein>
    <submittedName>
        <fullName evidence="1">Uncharacterized protein</fullName>
    </submittedName>
</protein>
<organism evidence="1 2">
    <name type="scientific">Bythopirellula polymerisocia</name>
    <dbReference type="NCBI Taxonomy" id="2528003"/>
    <lineage>
        <taxon>Bacteria</taxon>
        <taxon>Pseudomonadati</taxon>
        <taxon>Planctomycetota</taxon>
        <taxon>Planctomycetia</taxon>
        <taxon>Pirellulales</taxon>
        <taxon>Lacipirellulaceae</taxon>
        <taxon>Bythopirellula</taxon>
    </lineage>
</organism>
<accession>A0A5C6CUF4</accession>
<gene>
    <name evidence="1" type="ORF">Pla144_18840</name>
</gene>
<dbReference type="Proteomes" id="UP000318437">
    <property type="component" value="Unassembled WGS sequence"/>
</dbReference>
<dbReference type="RefSeq" id="WP_146450225.1">
    <property type="nucleotide sequence ID" value="NZ_SJPS01000002.1"/>
</dbReference>
<comment type="caution">
    <text evidence="1">The sequence shown here is derived from an EMBL/GenBank/DDBJ whole genome shotgun (WGS) entry which is preliminary data.</text>
</comment>
<evidence type="ECO:0000313" key="2">
    <source>
        <dbReference type="Proteomes" id="UP000318437"/>
    </source>
</evidence>
<sequence length="77" mass="8356">MELTGRIHNGVVVFDNGTSLPEGLPVVVSIPQAADKSPKKSGRIEFPLFRSQKPGSLQLTNERVAEILSEEDASPLR</sequence>
<reference evidence="1 2" key="1">
    <citation type="submission" date="2019-02" db="EMBL/GenBank/DDBJ databases">
        <title>Deep-cultivation of Planctomycetes and their phenomic and genomic characterization uncovers novel biology.</title>
        <authorList>
            <person name="Wiegand S."/>
            <person name="Jogler M."/>
            <person name="Boedeker C."/>
            <person name="Pinto D."/>
            <person name="Vollmers J."/>
            <person name="Rivas-Marin E."/>
            <person name="Kohn T."/>
            <person name="Peeters S.H."/>
            <person name="Heuer A."/>
            <person name="Rast P."/>
            <person name="Oberbeckmann S."/>
            <person name="Bunk B."/>
            <person name="Jeske O."/>
            <person name="Meyerdierks A."/>
            <person name="Storesund J.E."/>
            <person name="Kallscheuer N."/>
            <person name="Luecker S."/>
            <person name="Lage O.M."/>
            <person name="Pohl T."/>
            <person name="Merkel B.J."/>
            <person name="Hornburger P."/>
            <person name="Mueller R.-W."/>
            <person name="Bruemmer F."/>
            <person name="Labrenz M."/>
            <person name="Spormann A.M."/>
            <person name="Op Den Camp H."/>
            <person name="Overmann J."/>
            <person name="Amann R."/>
            <person name="Jetten M.S.M."/>
            <person name="Mascher T."/>
            <person name="Medema M.H."/>
            <person name="Devos D.P."/>
            <person name="Kaster A.-K."/>
            <person name="Ovreas L."/>
            <person name="Rohde M."/>
            <person name="Galperin M.Y."/>
            <person name="Jogler C."/>
        </authorList>
    </citation>
    <scope>NUCLEOTIDE SEQUENCE [LARGE SCALE GENOMIC DNA]</scope>
    <source>
        <strain evidence="1 2">Pla144</strain>
    </source>
</reference>
<dbReference type="EMBL" id="SJPS01000002">
    <property type="protein sequence ID" value="TWU28593.1"/>
    <property type="molecule type" value="Genomic_DNA"/>
</dbReference>
<name>A0A5C6CUF4_9BACT</name>